<reference evidence="2 3" key="1">
    <citation type="submission" date="2017-11" db="EMBL/GenBank/DDBJ databases">
        <title>A major lineage of nontailed dsDNA viruses as unrecognized killers of marine bacteria.</title>
        <authorList>
            <person name="Kauffman K.M."/>
            <person name="Hussain F.A."/>
            <person name="Yang J."/>
            <person name="Arevalo P."/>
            <person name="Brown J.M."/>
            <person name="Chang W.K."/>
            <person name="VanInsberghe D."/>
            <person name="Elsherbini J."/>
            <person name="Cutler M.B."/>
            <person name="Kelly L."/>
            <person name="Polz M.F."/>
        </authorList>
    </citation>
    <scope>NUCLEOTIDE SEQUENCE [LARGE SCALE GENOMIC DNA]</scope>
</reference>
<proteinExistence type="predicted"/>
<organism evidence="2 3">
    <name type="scientific">Vibrio phage 1.097.O._10N.286.49.B3</name>
    <dbReference type="NCBI Taxonomy" id="1881383"/>
    <lineage>
        <taxon>Viruses</taxon>
        <taxon>Duplodnaviria</taxon>
        <taxon>Heunggongvirae</taxon>
        <taxon>Uroviricota</taxon>
        <taxon>Caudoviricetes</taxon>
        <taxon>Schitoviridae</taxon>
        <taxon>Pontosvirinae</taxon>
        <taxon>Dorisvirus</taxon>
        <taxon>Dorisvirus 49B3</taxon>
    </lineage>
</organism>
<protein>
    <recommendedName>
        <fullName evidence="4">Single-stranded DNA-binding protein</fullName>
    </recommendedName>
</protein>
<sequence>MRETHISALITFHIQFNKKREIYIMGIFDKLKADSVVIEKAVDSLGGGGFGPWDTDTYAVTIKMAYVDYSRGGAMSVNFDFEDDNGKKLRSQQWVTSGDAKGNKHYYEDKRSGKQRPLPGYSIVDDICVLASDTPLFDQDTESRAVGIYDFTQRKEVPQQRDVFDDLIGQRVILAVEKQIVDKNVQQPDGSYAPGGETKEQNEVVKAFHEEFEVTVTEAEAGLREATFKTAWEEKNRGNVRDKSKGAKAGAAAPTAGAPAAPKAGSLFG</sequence>
<dbReference type="EMBL" id="MG592470">
    <property type="protein sequence ID" value="AUR87179.1"/>
    <property type="molecule type" value="Genomic_DNA"/>
</dbReference>
<gene>
    <name evidence="2" type="ORF">NVP1097O_33</name>
</gene>
<accession>A0A2I7R0L7</accession>
<evidence type="ECO:0000256" key="1">
    <source>
        <dbReference type="SAM" id="MobiDB-lite"/>
    </source>
</evidence>
<name>A0A2I7R0L7_9CAUD</name>
<feature type="compositionally biased region" description="Low complexity" evidence="1">
    <location>
        <begin position="247"/>
        <end position="269"/>
    </location>
</feature>
<evidence type="ECO:0008006" key="4">
    <source>
        <dbReference type="Google" id="ProtNLM"/>
    </source>
</evidence>
<feature type="region of interest" description="Disordered" evidence="1">
    <location>
        <begin position="234"/>
        <end position="269"/>
    </location>
</feature>
<dbReference type="Proteomes" id="UP000259765">
    <property type="component" value="Segment"/>
</dbReference>
<feature type="compositionally biased region" description="Basic and acidic residues" evidence="1">
    <location>
        <begin position="234"/>
        <end position="245"/>
    </location>
</feature>
<keyword evidence="3" id="KW-1185">Reference proteome</keyword>
<evidence type="ECO:0000313" key="3">
    <source>
        <dbReference type="Proteomes" id="UP000259765"/>
    </source>
</evidence>
<evidence type="ECO:0000313" key="2">
    <source>
        <dbReference type="EMBL" id="AUR87179.1"/>
    </source>
</evidence>